<evidence type="ECO:0000313" key="10">
    <source>
        <dbReference type="EMBL" id="KAF4307742.1"/>
    </source>
</evidence>
<dbReference type="CDD" id="cd00202">
    <property type="entry name" value="ZnF_GATA"/>
    <property type="match status" value="1"/>
</dbReference>
<dbReference type="GO" id="GO:0043565">
    <property type="term" value="F:sequence-specific DNA binding"/>
    <property type="evidence" value="ECO:0007669"/>
    <property type="project" value="InterPro"/>
</dbReference>
<name>A0A8H4IUZ8_9PEZI</name>
<dbReference type="GO" id="GO:0006355">
    <property type="term" value="P:regulation of DNA-templated transcription"/>
    <property type="evidence" value="ECO:0007669"/>
    <property type="project" value="InterPro"/>
</dbReference>
<dbReference type="SUPFAM" id="SSF57716">
    <property type="entry name" value="Glucocorticoid receptor-like (DNA-binding domain)"/>
    <property type="match status" value="1"/>
</dbReference>
<dbReference type="Pfam" id="PF08446">
    <property type="entry name" value="PAS_2"/>
    <property type="match status" value="1"/>
</dbReference>
<keyword evidence="4" id="KW-0805">Transcription regulation</keyword>
<dbReference type="Pfam" id="PF00320">
    <property type="entry name" value="GATA"/>
    <property type="match status" value="1"/>
</dbReference>
<evidence type="ECO:0000256" key="4">
    <source>
        <dbReference type="ARBA" id="ARBA00023015"/>
    </source>
</evidence>
<dbReference type="EMBL" id="WWBZ02000022">
    <property type="protein sequence ID" value="KAF4307742.1"/>
    <property type="molecule type" value="Genomic_DNA"/>
</dbReference>
<evidence type="ECO:0000259" key="9">
    <source>
        <dbReference type="PROSITE" id="PS50114"/>
    </source>
</evidence>
<dbReference type="PROSITE" id="PS50114">
    <property type="entry name" value="GATA_ZN_FINGER_2"/>
    <property type="match status" value="1"/>
</dbReference>
<dbReference type="SMART" id="SM00091">
    <property type="entry name" value="PAS"/>
    <property type="match status" value="1"/>
</dbReference>
<feature type="region of interest" description="Disordered" evidence="7">
    <location>
        <begin position="325"/>
        <end position="363"/>
    </location>
</feature>
<feature type="compositionally biased region" description="Polar residues" evidence="7">
    <location>
        <begin position="241"/>
        <end position="250"/>
    </location>
</feature>
<dbReference type="InterPro" id="IPR013654">
    <property type="entry name" value="PAS_2"/>
</dbReference>
<evidence type="ECO:0000313" key="11">
    <source>
        <dbReference type="Proteomes" id="UP000572817"/>
    </source>
</evidence>
<evidence type="ECO:0000256" key="3">
    <source>
        <dbReference type="ARBA" id="ARBA00022833"/>
    </source>
</evidence>
<dbReference type="InterPro" id="IPR035965">
    <property type="entry name" value="PAS-like_dom_sf"/>
</dbReference>
<keyword evidence="11" id="KW-1185">Reference proteome</keyword>
<organism evidence="10 11">
    <name type="scientific">Botryosphaeria dothidea</name>
    <dbReference type="NCBI Taxonomy" id="55169"/>
    <lineage>
        <taxon>Eukaryota</taxon>
        <taxon>Fungi</taxon>
        <taxon>Dikarya</taxon>
        <taxon>Ascomycota</taxon>
        <taxon>Pezizomycotina</taxon>
        <taxon>Dothideomycetes</taxon>
        <taxon>Dothideomycetes incertae sedis</taxon>
        <taxon>Botryosphaeriales</taxon>
        <taxon>Botryosphaeriaceae</taxon>
        <taxon>Botryosphaeria</taxon>
    </lineage>
</organism>
<dbReference type="PANTHER" id="PTHR47172">
    <property type="entry name" value="OS01G0976800 PROTEIN"/>
    <property type="match status" value="1"/>
</dbReference>
<evidence type="ECO:0000256" key="2">
    <source>
        <dbReference type="ARBA" id="ARBA00022771"/>
    </source>
</evidence>
<feature type="region of interest" description="Disordered" evidence="7">
    <location>
        <begin position="198"/>
        <end position="256"/>
    </location>
</feature>
<protein>
    <submittedName>
        <fullName evidence="10">PAS domain-containing protein</fullName>
    </submittedName>
</protein>
<dbReference type="GO" id="GO:0008270">
    <property type="term" value="F:zinc ion binding"/>
    <property type="evidence" value="ECO:0007669"/>
    <property type="project" value="UniProtKB-KW"/>
</dbReference>
<dbReference type="AlphaFoldDB" id="A0A8H4IUZ8"/>
<dbReference type="SMART" id="SM00401">
    <property type="entry name" value="ZnF_GATA"/>
    <property type="match status" value="1"/>
</dbReference>
<dbReference type="PANTHER" id="PTHR47172:SF24">
    <property type="entry name" value="GATA ZINC FINGER DOMAIN-CONTAINING PROTEIN 14-RELATED"/>
    <property type="match status" value="1"/>
</dbReference>
<keyword evidence="2 6" id="KW-0863">Zinc-finger</keyword>
<dbReference type="PROSITE" id="PS50112">
    <property type="entry name" value="PAS"/>
    <property type="match status" value="1"/>
</dbReference>
<dbReference type="CDD" id="cd00130">
    <property type="entry name" value="PAS"/>
    <property type="match status" value="1"/>
</dbReference>
<feature type="compositionally biased region" description="Low complexity" evidence="7">
    <location>
        <begin position="218"/>
        <end position="240"/>
    </location>
</feature>
<dbReference type="InterPro" id="IPR000014">
    <property type="entry name" value="PAS"/>
</dbReference>
<comment type="caution">
    <text evidence="10">The sequence shown here is derived from an EMBL/GenBank/DDBJ whole genome shotgun (WGS) entry which is preliminary data.</text>
</comment>
<accession>A0A8H4IUZ8</accession>
<keyword evidence="3" id="KW-0862">Zinc</keyword>
<evidence type="ECO:0000256" key="1">
    <source>
        <dbReference type="ARBA" id="ARBA00022723"/>
    </source>
</evidence>
<proteinExistence type="predicted"/>
<dbReference type="InterPro" id="IPR013088">
    <property type="entry name" value="Znf_NHR/GATA"/>
</dbReference>
<feature type="domain" description="GATA-type" evidence="9">
    <location>
        <begin position="287"/>
        <end position="341"/>
    </location>
</feature>
<keyword evidence="1" id="KW-0479">Metal-binding</keyword>
<dbReference type="Gene3D" id="3.30.450.20">
    <property type="entry name" value="PAS domain"/>
    <property type="match status" value="1"/>
</dbReference>
<dbReference type="InterPro" id="IPR000679">
    <property type="entry name" value="Znf_GATA"/>
</dbReference>
<dbReference type="SUPFAM" id="SSF55785">
    <property type="entry name" value="PYP-like sensor domain (PAS domain)"/>
    <property type="match status" value="1"/>
</dbReference>
<keyword evidence="5" id="KW-0804">Transcription</keyword>
<dbReference type="OrthoDB" id="2162994at2759"/>
<feature type="domain" description="PAS" evidence="8">
    <location>
        <begin position="43"/>
        <end position="106"/>
    </location>
</feature>
<dbReference type="Gene3D" id="3.30.50.10">
    <property type="entry name" value="Erythroid Transcription Factor GATA-1, subunit A"/>
    <property type="match status" value="1"/>
</dbReference>
<evidence type="ECO:0000256" key="5">
    <source>
        <dbReference type="ARBA" id="ARBA00023163"/>
    </source>
</evidence>
<evidence type="ECO:0000256" key="7">
    <source>
        <dbReference type="SAM" id="MobiDB-lite"/>
    </source>
</evidence>
<sequence length="363" mass="40196">MTSAYSSPHEDDDFDFPLPTTNASIITQRRDDSSPPSALDDIVLSSLDSLHFILSPTTTILRVSTNCLSILGCEPNLLLGQRLAALIHRDDAPVFNNEIHDALSSASSFRFHCRIRSVVTADRTHSAFELLGHYQVTPPATLSPLQLMMPPPGIFSIIARPSVTKRGHELDGMLELKVEQIRLVRRIEDLQKQLVAEMDEEDLPEEEGSKFARVGRAGVSSDRGTSRSRSSPPRMGSNSPTTKAVSSGPSSKAEMGDIGIPFLLRSRDSYTSTKSTDTERLTKRKFSGRKYRCSRCGRTDSPEWRRGPEGPKTLCNACGLMYSKAKRRDEKKLEQQSETSREEDKGTNIQMGFSPPVKKDASP</sequence>
<gene>
    <name evidence="10" type="ORF">GTA08_BOTSDO04358</name>
</gene>
<reference evidence="10" key="1">
    <citation type="submission" date="2020-04" db="EMBL/GenBank/DDBJ databases">
        <title>Genome Assembly and Annotation of Botryosphaeria dothidea sdau 11-99, a Latent Pathogen of Apple Fruit Ring Rot in China.</title>
        <authorList>
            <person name="Yu C."/>
            <person name="Diao Y."/>
            <person name="Lu Q."/>
            <person name="Zhao J."/>
            <person name="Cui S."/>
            <person name="Peng C."/>
            <person name="He B."/>
            <person name="Liu H."/>
        </authorList>
    </citation>
    <scope>NUCLEOTIDE SEQUENCE [LARGE SCALE GENOMIC DNA]</scope>
    <source>
        <strain evidence="10">Sdau11-99</strain>
    </source>
</reference>
<feature type="compositionally biased region" description="Basic and acidic residues" evidence="7">
    <location>
        <begin position="327"/>
        <end position="346"/>
    </location>
</feature>
<dbReference type="Proteomes" id="UP000572817">
    <property type="component" value="Unassembled WGS sequence"/>
</dbReference>
<evidence type="ECO:0000256" key="6">
    <source>
        <dbReference type="PROSITE-ProRule" id="PRU00094"/>
    </source>
</evidence>
<evidence type="ECO:0000259" key="8">
    <source>
        <dbReference type="PROSITE" id="PS50112"/>
    </source>
</evidence>